<reference evidence="1 2" key="1">
    <citation type="submission" date="2018-03" db="EMBL/GenBank/DDBJ databases">
        <title>Diversity of bacteria associated with corn roots inoculated with woodland soils in Canada, and Description of Pseudomonas aylmerense sp. nov.</title>
        <authorList>
            <person name="Tambong J.T."/>
            <person name="Xu R."/>
            <person name="Tchagang C."/>
        </authorList>
    </citation>
    <scope>NUCLEOTIDE SEQUENCE [LARGE SCALE GENOMIC DNA]</scope>
    <source>
        <strain evidence="1 2">S1E44</strain>
    </source>
</reference>
<dbReference type="Proteomes" id="UP000240571">
    <property type="component" value="Unassembled WGS sequence"/>
</dbReference>
<name>A0A2T4FX47_9PSED</name>
<accession>A0A2T4FX47</accession>
<dbReference type="EMBL" id="PYWW01000038">
    <property type="protein sequence ID" value="PTC27981.1"/>
    <property type="molecule type" value="Genomic_DNA"/>
</dbReference>
<sequence>MGIFMAYELHIARADSHAIAPEEWRALCASDPTLELQDEVTGINPTTGAVISMGGNQTAYWTSPTTQQAYYFDYRRGEIAFVYSDEAIVKAKAIAQSLAATIRGDEGEAY</sequence>
<evidence type="ECO:0000313" key="1">
    <source>
        <dbReference type="EMBL" id="PTC27981.1"/>
    </source>
</evidence>
<dbReference type="AlphaFoldDB" id="A0A2T4FX47"/>
<comment type="caution">
    <text evidence="1">The sequence shown here is derived from an EMBL/GenBank/DDBJ whole genome shotgun (WGS) entry which is preliminary data.</text>
</comment>
<gene>
    <name evidence="1" type="ORF">C9382_15645</name>
</gene>
<dbReference type="OrthoDB" id="8480032at2"/>
<proteinExistence type="predicted"/>
<organism evidence="1 2">
    <name type="scientific">Pseudomonas aylmerensis</name>
    <dbReference type="NCBI Taxonomy" id="1869229"/>
    <lineage>
        <taxon>Bacteria</taxon>
        <taxon>Pseudomonadati</taxon>
        <taxon>Pseudomonadota</taxon>
        <taxon>Gammaproteobacteria</taxon>
        <taxon>Pseudomonadales</taxon>
        <taxon>Pseudomonadaceae</taxon>
        <taxon>Pseudomonas</taxon>
    </lineage>
</organism>
<evidence type="ECO:0000313" key="2">
    <source>
        <dbReference type="Proteomes" id="UP000240571"/>
    </source>
</evidence>
<protein>
    <submittedName>
        <fullName evidence="1">Uncharacterized protein</fullName>
    </submittedName>
</protein>